<protein>
    <submittedName>
        <fullName evidence="2">Uncharacterized protein</fullName>
    </submittedName>
</protein>
<keyword evidence="1" id="KW-1133">Transmembrane helix</keyword>
<evidence type="ECO:0000313" key="2">
    <source>
        <dbReference type="EMBL" id="KAK4189272.1"/>
    </source>
</evidence>
<accession>A0AAN6WZE4</accession>
<dbReference type="Proteomes" id="UP001302126">
    <property type="component" value="Unassembled WGS sequence"/>
</dbReference>
<dbReference type="EMBL" id="MU864377">
    <property type="protein sequence ID" value="KAK4189272.1"/>
    <property type="molecule type" value="Genomic_DNA"/>
</dbReference>
<keyword evidence="1" id="KW-0472">Membrane</keyword>
<organism evidence="2 3">
    <name type="scientific">Podospora australis</name>
    <dbReference type="NCBI Taxonomy" id="1536484"/>
    <lineage>
        <taxon>Eukaryota</taxon>
        <taxon>Fungi</taxon>
        <taxon>Dikarya</taxon>
        <taxon>Ascomycota</taxon>
        <taxon>Pezizomycotina</taxon>
        <taxon>Sordariomycetes</taxon>
        <taxon>Sordariomycetidae</taxon>
        <taxon>Sordariales</taxon>
        <taxon>Podosporaceae</taxon>
        <taxon>Podospora</taxon>
    </lineage>
</organism>
<reference evidence="2" key="2">
    <citation type="submission" date="2023-05" db="EMBL/GenBank/DDBJ databases">
        <authorList>
            <consortium name="Lawrence Berkeley National Laboratory"/>
            <person name="Steindorff A."/>
            <person name="Hensen N."/>
            <person name="Bonometti L."/>
            <person name="Westerberg I."/>
            <person name="Brannstrom I.O."/>
            <person name="Guillou S."/>
            <person name="Cros-Aarteil S."/>
            <person name="Calhoun S."/>
            <person name="Haridas S."/>
            <person name="Kuo A."/>
            <person name="Mondo S."/>
            <person name="Pangilinan J."/>
            <person name="Riley R."/>
            <person name="Labutti K."/>
            <person name="Andreopoulos B."/>
            <person name="Lipzen A."/>
            <person name="Chen C."/>
            <person name="Yanf M."/>
            <person name="Daum C."/>
            <person name="Ng V."/>
            <person name="Clum A."/>
            <person name="Ohm R."/>
            <person name="Martin F."/>
            <person name="Silar P."/>
            <person name="Natvig D."/>
            <person name="Lalanne C."/>
            <person name="Gautier V."/>
            <person name="Ament-Velasquez S.L."/>
            <person name="Kruys A."/>
            <person name="Hutchinson M.I."/>
            <person name="Powell A.J."/>
            <person name="Barry K."/>
            <person name="Miller A.N."/>
            <person name="Grigoriev I.V."/>
            <person name="Debuchy R."/>
            <person name="Gladieux P."/>
            <person name="Thoren M.H."/>
            <person name="Johannesson H."/>
        </authorList>
    </citation>
    <scope>NUCLEOTIDE SEQUENCE</scope>
    <source>
        <strain evidence="2">PSN309</strain>
    </source>
</reference>
<evidence type="ECO:0000256" key="1">
    <source>
        <dbReference type="SAM" id="Phobius"/>
    </source>
</evidence>
<feature type="transmembrane region" description="Helical" evidence="1">
    <location>
        <begin position="12"/>
        <end position="31"/>
    </location>
</feature>
<evidence type="ECO:0000313" key="3">
    <source>
        <dbReference type="Proteomes" id="UP001302126"/>
    </source>
</evidence>
<comment type="caution">
    <text evidence="2">The sequence shown here is derived from an EMBL/GenBank/DDBJ whole genome shotgun (WGS) entry which is preliminary data.</text>
</comment>
<sequence>MDWPEAFREPAGFGTWYLFSFHVACIWSLFLPATDARRRMNGSVRDGRGLGLMHPGPLSFRKWQALANPTVVCVVVERPLSVLSSPTSCSKLSVSEPMFFFFLLWSPNSNIPWMQTRKRSLTMIAAE</sequence>
<name>A0AAN6WZE4_9PEZI</name>
<dbReference type="AlphaFoldDB" id="A0AAN6WZE4"/>
<keyword evidence="3" id="KW-1185">Reference proteome</keyword>
<keyword evidence="1" id="KW-0812">Transmembrane</keyword>
<reference evidence="2" key="1">
    <citation type="journal article" date="2023" name="Mol. Phylogenet. Evol.">
        <title>Genome-scale phylogeny and comparative genomics of the fungal order Sordariales.</title>
        <authorList>
            <person name="Hensen N."/>
            <person name="Bonometti L."/>
            <person name="Westerberg I."/>
            <person name="Brannstrom I.O."/>
            <person name="Guillou S."/>
            <person name="Cros-Aarteil S."/>
            <person name="Calhoun S."/>
            <person name="Haridas S."/>
            <person name="Kuo A."/>
            <person name="Mondo S."/>
            <person name="Pangilinan J."/>
            <person name="Riley R."/>
            <person name="LaButti K."/>
            <person name="Andreopoulos B."/>
            <person name="Lipzen A."/>
            <person name="Chen C."/>
            <person name="Yan M."/>
            <person name="Daum C."/>
            <person name="Ng V."/>
            <person name="Clum A."/>
            <person name="Steindorff A."/>
            <person name="Ohm R.A."/>
            <person name="Martin F."/>
            <person name="Silar P."/>
            <person name="Natvig D.O."/>
            <person name="Lalanne C."/>
            <person name="Gautier V."/>
            <person name="Ament-Velasquez S.L."/>
            <person name="Kruys A."/>
            <person name="Hutchinson M.I."/>
            <person name="Powell A.J."/>
            <person name="Barry K."/>
            <person name="Miller A.N."/>
            <person name="Grigoriev I.V."/>
            <person name="Debuchy R."/>
            <person name="Gladieux P."/>
            <person name="Hiltunen Thoren M."/>
            <person name="Johannesson H."/>
        </authorList>
    </citation>
    <scope>NUCLEOTIDE SEQUENCE</scope>
    <source>
        <strain evidence="2">PSN309</strain>
    </source>
</reference>
<proteinExistence type="predicted"/>
<gene>
    <name evidence="2" type="ORF">QBC35DRAFT_148834</name>
</gene>